<evidence type="ECO:0000313" key="10">
    <source>
        <dbReference type="Proteomes" id="UP000476176"/>
    </source>
</evidence>
<feature type="transmembrane region" description="Helical" evidence="1">
    <location>
        <begin position="94"/>
        <end position="114"/>
    </location>
</feature>
<evidence type="ECO:0000313" key="9">
    <source>
        <dbReference type="Proteomes" id="UP000460718"/>
    </source>
</evidence>
<proteinExistence type="predicted"/>
<feature type="transmembrane region" description="Helical" evidence="1">
    <location>
        <begin position="52"/>
        <end position="74"/>
    </location>
</feature>
<evidence type="ECO:0000313" key="3">
    <source>
        <dbReference type="EMBL" id="KAE9009507.1"/>
    </source>
</evidence>
<accession>A0A6A3T709</accession>
<dbReference type="Proteomes" id="UP000441208">
    <property type="component" value="Unassembled WGS sequence"/>
</dbReference>
<dbReference type="Proteomes" id="UP000460718">
    <property type="component" value="Unassembled WGS sequence"/>
</dbReference>
<dbReference type="Proteomes" id="UP000488956">
    <property type="component" value="Unassembled WGS sequence"/>
</dbReference>
<dbReference type="EMBL" id="QXGC01000190">
    <property type="protein sequence ID" value="KAE9245551.1"/>
    <property type="molecule type" value="Genomic_DNA"/>
</dbReference>
<dbReference type="EMBL" id="QXFZ01000240">
    <property type="protein sequence ID" value="KAE9125162.1"/>
    <property type="molecule type" value="Genomic_DNA"/>
</dbReference>
<evidence type="ECO:0000313" key="11">
    <source>
        <dbReference type="Proteomes" id="UP000488956"/>
    </source>
</evidence>
<reference evidence="7 8" key="1">
    <citation type="submission" date="2018-08" db="EMBL/GenBank/DDBJ databases">
        <title>Genomic investigation of the strawberry pathogen Phytophthora fragariae indicates pathogenicity is determined by transcriptional variation in three key races.</title>
        <authorList>
            <person name="Adams T.M."/>
            <person name="Armitage A.D."/>
            <person name="Sobczyk M.K."/>
            <person name="Bates H.J."/>
            <person name="Dunwell J.M."/>
            <person name="Nellist C.F."/>
            <person name="Harrison R.J."/>
        </authorList>
    </citation>
    <scope>NUCLEOTIDE SEQUENCE [LARGE SCALE GENOMIC DNA]</scope>
    <source>
        <strain evidence="6 10">BC-23</strain>
        <strain evidence="4 8">NOV-71</strain>
        <strain evidence="2 7">NOV-9</strain>
        <strain evidence="5 11">ONT-3</strain>
        <strain evidence="3 9">SCRP245</strain>
    </source>
</reference>
<evidence type="ECO:0000313" key="6">
    <source>
        <dbReference type="EMBL" id="KAE9245551.1"/>
    </source>
</evidence>
<protein>
    <submittedName>
        <fullName evidence="4">Uncharacterized protein</fullName>
    </submittedName>
</protein>
<evidence type="ECO:0000313" key="7">
    <source>
        <dbReference type="Proteomes" id="UP000429523"/>
    </source>
</evidence>
<evidence type="ECO:0000313" key="2">
    <source>
        <dbReference type="EMBL" id="KAE8943414.1"/>
    </source>
</evidence>
<name>A0A6A3T709_9STRA</name>
<dbReference type="EMBL" id="QXFW01000532">
    <property type="protein sequence ID" value="KAE9009507.1"/>
    <property type="molecule type" value="Genomic_DNA"/>
</dbReference>
<sequence>MLSAKSQCRTPTNRDVTVFTSARSLESARASITAMKAKLSSCLLFQMEYRTLVGYIETVIPLLYAVYLSILVRLPSAQYYPHSRSLTPEQLTTTIGSIVLYAGTEILSITWLHVMVKRKLGFSLFYQLAFVLETEMEQLQGRLFVWIIILLQITLTHFGMDFTFRFAWLHQQSAYP</sequence>
<evidence type="ECO:0000313" key="8">
    <source>
        <dbReference type="Proteomes" id="UP000441208"/>
    </source>
</evidence>
<dbReference type="Proteomes" id="UP000476176">
    <property type="component" value="Unassembled WGS sequence"/>
</dbReference>
<feature type="transmembrane region" description="Helical" evidence="1">
    <location>
        <begin position="143"/>
        <end position="160"/>
    </location>
</feature>
<keyword evidence="1" id="KW-0472">Membrane</keyword>
<organism evidence="4 8">
    <name type="scientific">Phytophthora fragariae</name>
    <dbReference type="NCBI Taxonomy" id="53985"/>
    <lineage>
        <taxon>Eukaryota</taxon>
        <taxon>Sar</taxon>
        <taxon>Stramenopiles</taxon>
        <taxon>Oomycota</taxon>
        <taxon>Peronosporomycetes</taxon>
        <taxon>Peronosporales</taxon>
        <taxon>Peronosporaceae</taxon>
        <taxon>Phytophthora</taxon>
    </lineage>
</organism>
<dbReference type="Proteomes" id="UP000429523">
    <property type="component" value="Unassembled WGS sequence"/>
</dbReference>
<dbReference type="AlphaFoldDB" id="A0A6A3T709"/>
<keyword evidence="1" id="KW-0812">Transmembrane</keyword>
<comment type="caution">
    <text evidence="4">The sequence shown here is derived from an EMBL/GenBank/DDBJ whole genome shotgun (WGS) entry which is preliminary data.</text>
</comment>
<evidence type="ECO:0000313" key="5">
    <source>
        <dbReference type="EMBL" id="KAE9125829.1"/>
    </source>
</evidence>
<evidence type="ECO:0000256" key="1">
    <source>
        <dbReference type="SAM" id="Phobius"/>
    </source>
</evidence>
<keyword evidence="1" id="KW-1133">Transmembrane helix</keyword>
<evidence type="ECO:0000313" key="4">
    <source>
        <dbReference type="EMBL" id="KAE9125162.1"/>
    </source>
</evidence>
<dbReference type="EMBL" id="QXGF01000253">
    <property type="protein sequence ID" value="KAE8943414.1"/>
    <property type="molecule type" value="Genomic_DNA"/>
</dbReference>
<gene>
    <name evidence="6" type="ORF">PF004_g5196</name>
    <name evidence="4" type="ORF">PF007_g6462</name>
    <name evidence="2" type="ORF">PF009_g6873</name>
    <name evidence="5" type="ORF">PF010_g5485</name>
    <name evidence="3" type="ORF">PF011_g10246</name>
</gene>
<dbReference type="EMBL" id="QXFX01000204">
    <property type="protein sequence ID" value="KAE9125829.1"/>
    <property type="molecule type" value="Genomic_DNA"/>
</dbReference>